<keyword evidence="2" id="KW-0106">Calcium</keyword>
<feature type="domain" description="PilY1 beta-propeller" evidence="4">
    <location>
        <begin position="655"/>
        <end position="1015"/>
    </location>
</feature>
<organism evidence="5 6">
    <name type="scientific">Sphaerotilus microaerophilus</name>
    <dbReference type="NCBI Taxonomy" id="2914710"/>
    <lineage>
        <taxon>Bacteria</taxon>
        <taxon>Pseudomonadati</taxon>
        <taxon>Pseudomonadota</taxon>
        <taxon>Betaproteobacteria</taxon>
        <taxon>Burkholderiales</taxon>
        <taxon>Sphaerotilaceae</taxon>
        <taxon>Sphaerotilus</taxon>
    </lineage>
</organism>
<evidence type="ECO:0000256" key="2">
    <source>
        <dbReference type="ARBA" id="ARBA00022837"/>
    </source>
</evidence>
<evidence type="ECO:0000256" key="1">
    <source>
        <dbReference type="ARBA" id="ARBA00022723"/>
    </source>
</evidence>
<evidence type="ECO:0000313" key="6">
    <source>
        <dbReference type="Proteomes" id="UP001057498"/>
    </source>
</evidence>
<dbReference type="InterPro" id="IPR008707">
    <property type="entry name" value="B-propeller_PilY1"/>
</dbReference>
<sequence>MTESTAGMDTSTPHRMTGAVLRRRGDHCSHPLPVKPLLALLATLGCSAVLGATTPVSQLPLGQGVSPKPNVMFVLDDSNSMLSEYMPDEMYSTSAVGYYSSQCNGVAYNPKVTYLLPKKADGSEYLNATFKEAWVNGYNTSAGKTDLSNRFYYTYTGSTATKAAMSWSYSEWGGVTVDGFYDECMTQYASITDTDTKWKRHVVTADSTEAQNYANWYAYYRTRQLMTRTAAGRAMAGVSDSFRVGFTVISDSGAAETVTGSKFLDVADFAGGTGTTQRSRFFDLLYGVPTVGYTPLRDTISKVGRYYGKKVSGQSYDPIQYSCQRNYTLLSTDGYWNSDVKVVKLDGTAIGNEDGSEALPMRDALGAVASLADVAQYYYATDLRTEDSMPNNVFTTDKDRATHQHMNLFTLGLGVKGYLKPSDLAALTAGTLNWPVPSGTLAPTSPGYSTWGNATHVDDLWHAAVNGRGEYFAATDPTSLAAAITDTFRSIAEDSGTGAAAASSSQTPVSGDDWFFMPSYTTAHWSGDVRAYKYNVATDGTVTLPDTSGTPLWSAAQRLTAQGTARTIYFNGNGSLAAFNYANLGMAGLATPFDNRCSSATILLSQCSGTGAISTAAVAQATGSNLVDYLRGSRTLELSAASADNRVFRTRTQLLGDLVNAAPVYAGKPPFGYADAGYASYATAQASRTKVLYVAANDGMLHAFKVDTAANGGGTELWAYVPTAVIPELWRLADRNYANNHRYFVDATPVVADVYDATTSQWRTILVGGLGAGGRTYYALDVTNPTSPTLLWEFGQTAAVGSSFGRFVTDSNLGLSLGNPIITKNASGTWVVAFSSGVNNVSPGDGNGRLFVVNALTGAKVAELETKIGTAPAGDSSTPSNLMRINAWIANDSDNTALRFYGGDLRGNLWRFDPDNRVPPAGTEARLLGQARAADKTTIQPITTKPVLTEIRAGTGKVAVVAVGTGRFLDESDLSDATLQSIYAVKDSLTDLGDTGLGVLRSDEANLVKQTLGSNRRITTPASVDWTAKNGWYVDLDQSARERVVVDGLPLANGVLAFASSIPVTAMCTAGGTAYLYQFDLGLGTVLDGKGYDSLISGLGRITAPDLKVLVTLKKGPPETTTVSTLGGSPPLPAKRSSWRELVD</sequence>
<feature type="region of interest" description="Disordered" evidence="3">
    <location>
        <begin position="1119"/>
        <end position="1144"/>
    </location>
</feature>
<evidence type="ECO:0000259" key="4">
    <source>
        <dbReference type="Pfam" id="PF05567"/>
    </source>
</evidence>
<evidence type="ECO:0000313" key="5">
    <source>
        <dbReference type="EMBL" id="BDI05063.1"/>
    </source>
</evidence>
<keyword evidence="6" id="KW-1185">Reference proteome</keyword>
<keyword evidence="1" id="KW-0479">Metal-binding</keyword>
<name>A0ABM7YKW2_9BURK</name>
<dbReference type="EMBL" id="AP025730">
    <property type="protein sequence ID" value="BDI05063.1"/>
    <property type="molecule type" value="Genomic_DNA"/>
</dbReference>
<reference evidence="5" key="1">
    <citation type="submission" date="2022-04" db="EMBL/GenBank/DDBJ databases">
        <title>Whole genome sequence of Sphaerotilus sp. FB-5.</title>
        <authorList>
            <person name="Takeda M."/>
            <person name="Narihara S."/>
            <person name="Akimoto M."/>
            <person name="Akimoto R."/>
            <person name="Nishiyashiki S."/>
            <person name="Murakami T."/>
        </authorList>
    </citation>
    <scope>NUCLEOTIDE SEQUENCE</scope>
    <source>
        <strain evidence="5">FB-5</strain>
    </source>
</reference>
<gene>
    <name evidence="5" type="ORF">CATMQ487_20330</name>
</gene>
<accession>A0ABM7YKW2</accession>
<evidence type="ECO:0000256" key="3">
    <source>
        <dbReference type="SAM" id="MobiDB-lite"/>
    </source>
</evidence>
<proteinExistence type="predicted"/>
<dbReference type="Proteomes" id="UP001057498">
    <property type="component" value="Chromosome"/>
</dbReference>
<protein>
    <submittedName>
        <fullName evidence="5">Pilus biosynthesis protein</fullName>
    </submittedName>
</protein>
<dbReference type="Pfam" id="PF05567">
    <property type="entry name" value="T4P_PilY1"/>
    <property type="match status" value="1"/>
</dbReference>